<dbReference type="Gene3D" id="3.90.1300.10">
    <property type="entry name" value="Amidase signature (AS) domain"/>
    <property type="match status" value="1"/>
</dbReference>
<protein>
    <recommendedName>
        <fullName evidence="1">Amidase domain-containing protein</fullName>
    </recommendedName>
</protein>
<proteinExistence type="predicted"/>
<dbReference type="SUPFAM" id="SSF75304">
    <property type="entry name" value="Amidase signature (AS) enzymes"/>
    <property type="match status" value="1"/>
</dbReference>
<comment type="caution">
    <text evidence="2">The sequence shown here is derived from an EMBL/GenBank/DDBJ whole genome shotgun (WGS) entry which is preliminary data.</text>
</comment>
<dbReference type="InterPro" id="IPR023631">
    <property type="entry name" value="Amidase_dom"/>
</dbReference>
<dbReference type="EMBL" id="SHBE01000001">
    <property type="protein sequence ID" value="RZO27218.1"/>
    <property type="molecule type" value="Genomic_DNA"/>
</dbReference>
<organism evidence="2 3">
    <name type="scientific">SAR86 cluster bacterium</name>
    <dbReference type="NCBI Taxonomy" id="2030880"/>
    <lineage>
        <taxon>Bacteria</taxon>
        <taxon>Pseudomonadati</taxon>
        <taxon>Pseudomonadota</taxon>
        <taxon>Gammaproteobacteria</taxon>
        <taxon>SAR86 cluster</taxon>
    </lineage>
</organism>
<evidence type="ECO:0000259" key="1">
    <source>
        <dbReference type="Pfam" id="PF01425"/>
    </source>
</evidence>
<sequence length="500" mass="54780">MKFKTLFLFFSLIVSSADDFKDLSTKEFNELVNSTDNLEELYFSYIDYLEANDSEVNSIVSLYSSSDLKFEYVNADQLGLNGVPILIKDNIDSVGLPNTAGSLALQNNLPRNDSQIVSKLKKAGLVVVGKANLSEWANFRGNPSSSGWSSFGGQTNNPYNLEYNPCGSSSGSAAAVAEGLVPLAIGTETNGSISCPASSNGVVGIKPTVGLVSRDGIIPISATQDTAGPMARSVLEAAKVLKAISGYDPKDSATKNIPDNYDYDALINLTNQSLENKNIGLLIKDEMSGVEVELLNKTQRILENLGANVQRVSFEVVSDYKFEDEYYLLLYEFQEGIEKYLKSSNSMRKSLNDLIDFNEENSEKVLKHFGHEIFLDSIQATDKERYIKSRDLVVTRARNQIDTLILENGLDALVGLTRNPVWKTDHINGDSRTSNEGLNFGNGGLSAVAGYPHITIPLDFVNGLPVGVSFLGGAWEEAKIINFAFSFEQENNFFPRPSRN</sequence>
<evidence type="ECO:0000313" key="2">
    <source>
        <dbReference type="EMBL" id="RZO27218.1"/>
    </source>
</evidence>
<dbReference type="InterPro" id="IPR036928">
    <property type="entry name" value="AS_sf"/>
</dbReference>
<reference evidence="2 3" key="1">
    <citation type="submission" date="2019-02" db="EMBL/GenBank/DDBJ databases">
        <title>Prokaryotic population dynamics and viral predation in marine succession experiment using metagenomics: the confinement effect.</title>
        <authorList>
            <person name="Haro-Moreno J.M."/>
            <person name="Rodriguez-Valera F."/>
            <person name="Lopez-Perez M."/>
        </authorList>
    </citation>
    <scope>NUCLEOTIDE SEQUENCE [LARGE SCALE GENOMIC DNA]</scope>
    <source>
        <strain evidence="2">MED-G159</strain>
    </source>
</reference>
<dbReference type="AlphaFoldDB" id="A0A520N160"/>
<name>A0A520N160_9GAMM</name>
<feature type="domain" description="Amidase" evidence="1">
    <location>
        <begin position="44"/>
        <end position="480"/>
    </location>
</feature>
<accession>A0A520N160</accession>
<dbReference type="Proteomes" id="UP000315825">
    <property type="component" value="Unassembled WGS sequence"/>
</dbReference>
<gene>
    <name evidence="2" type="ORF">EVA92_00295</name>
</gene>
<dbReference type="PANTHER" id="PTHR42678">
    <property type="entry name" value="AMIDASE"/>
    <property type="match status" value="1"/>
</dbReference>
<dbReference type="PANTHER" id="PTHR42678:SF34">
    <property type="entry name" value="OS04G0183300 PROTEIN"/>
    <property type="match status" value="1"/>
</dbReference>
<dbReference type="Pfam" id="PF01425">
    <property type="entry name" value="Amidase"/>
    <property type="match status" value="1"/>
</dbReference>
<evidence type="ECO:0000313" key="3">
    <source>
        <dbReference type="Proteomes" id="UP000315825"/>
    </source>
</evidence>